<evidence type="ECO:0000256" key="1">
    <source>
        <dbReference type="SAM" id="SignalP"/>
    </source>
</evidence>
<proteinExistence type="predicted"/>
<evidence type="ECO:0008006" key="4">
    <source>
        <dbReference type="Google" id="ProtNLM"/>
    </source>
</evidence>
<evidence type="ECO:0000313" key="2">
    <source>
        <dbReference type="EMBL" id="KAJ8298005.1"/>
    </source>
</evidence>
<comment type="caution">
    <text evidence="2">The sequence shown here is derived from an EMBL/GenBank/DDBJ whole genome shotgun (WGS) entry which is preliminary data.</text>
</comment>
<feature type="chain" id="PRO_5047284390" description="Sodefrin-like factor" evidence="1">
    <location>
        <begin position="22"/>
        <end position="209"/>
    </location>
</feature>
<feature type="non-terminal residue" evidence="2">
    <location>
        <position position="209"/>
    </location>
</feature>
<evidence type="ECO:0000313" key="3">
    <source>
        <dbReference type="Proteomes" id="UP001217089"/>
    </source>
</evidence>
<dbReference type="Proteomes" id="UP001217089">
    <property type="component" value="Unassembled WGS sequence"/>
</dbReference>
<gene>
    <name evidence="2" type="ORF">KUTeg_024536</name>
</gene>
<keyword evidence="1" id="KW-0732">Signal</keyword>
<dbReference type="EMBL" id="JARBDR010000923">
    <property type="protein sequence ID" value="KAJ8298005.1"/>
    <property type="molecule type" value="Genomic_DNA"/>
</dbReference>
<protein>
    <recommendedName>
        <fullName evidence="4">Sodefrin-like factor</fullName>
    </recommendedName>
</protein>
<feature type="signal peptide" evidence="1">
    <location>
        <begin position="1"/>
        <end position="21"/>
    </location>
</feature>
<accession>A0ABQ9E3A1</accession>
<organism evidence="2 3">
    <name type="scientific">Tegillarca granosa</name>
    <name type="common">Malaysian cockle</name>
    <name type="synonym">Anadara granosa</name>
    <dbReference type="NCBI Taxonomy" id="220873"/>
    <lineage>
        <taxon>Eukaryota</taxon>
        <taxon>Metazoa</taxon>
        <taxon>Spiralia</taxon>
        <taxon>Lophotrochozoa</taxon>
        <taxon>Mollusca</taxon>
        <taxon>Bivalvia</taxon>
        <taxon>Autobranchia</taxon>
        <taxon>Pteriomorphia</taxon>
        <taxon>Arcoida</taxon>
        <taxon>Arcoidea</taxon>
        <taxon>Arcidae</taxon>
        <taxon>Tegillarca</taxon>
    </lineage>
</organism>
<name>A0ABQ9E3A1_TEGGR</name>
<keyword evidence="3" id="KW-1185">Reference proteome</keyword>
<sequence>MDTSWLLVVLISLLSLKECFGIRCYICSYPDNKRCGDQFLMTNQDAVECAGGTCTKKRGYKDIAVTCGSDNTTVPEVWVPAIVGTDINLLTAVCKTLTLGAACKACPAAAPTVANFIPGGGIVCASNLTLRANLFCVSDVYKADRGKKLMSLLGHNDTCTVMSWQQFKFNESYIEIFTWNLISRNDITVPEVGVLGCVMFMTPAVPPAC</sequence>
<reference evidence="2 3" key="1">
    <citation type="submission" date="2022-12" db="EMBL/GenBank/DDBJ databases">
        <title>Chromosome-level genome of Tegillarca granosa.</title>
        <authorList>
            <person name="Kim J."/>
        </authorList>
    </citation>
    <scope>NUCLEOTIDE SEQUENCE [LARGE SCALE GENOMIC DNA]</scope>
    <source>
        <strain evidence="2">Teg-2019</strain>
        <tissue evidence="2">Adductor muscle</tissue>
    </source>
</reference>